<keyword evidence="1" id="KW-0472">Membrane</keyword>
<organism evidence="2 3">
    <name type="scientific">Nyctereutes procyonoides</name>
    <name type="common">Raccoon dog</name>
    <name type="synonym">Canis procyonoides</name>
    <dbReference type="NCBI Taxonomy" id="34880"/>
    <lineage>
        <taxon>Eukaryota</taxon>
        <taxon>Metazoa</taxon>
        <taxon>Chordata</taxon>
        <taxon>Craniata</taxon>
        <taxon>Vertebrata</taxon>
        <taxon>Euteleostomi</taxon>
        <taxon>Mammalia</taxon>
        <taxon>Eutheria</taxon>
        <taxon>Laurasiatheria</taxon>
        <taxon>Carnivora</taxon>
        <taxon>Caniformia</taxon>
        <taxon>Canidae</taxon>
        <taxon>Nyctereutes</taxon>
    </lineage>
</organism>
<evidence type="ECO:0000313" key="2">
    <source>
        <dbReference type="EMBL" id="CAD7677792.1"/>
    </source>
</evidence>
<evidence type="ECO:0000313" key="3">
    <source>
        <dbReference type="Proteomes" id="UP000645828"/>
    </source>
</evidence>
<dbReference type="Proteomes" id="UP000645828">
    <property type="component" value="Unassembled WGS sequence"/>
</dbReference>
<gene>
    <name evidence="2" type="ORF">NYPRO_LOCUS10590</name>
</gene>
<proteinExistence type="predicted"/>
<keyword evidence="1" id="KW-0812">Transmembrane</keyword>
<keyword evidence="1" id="KW-1133">Transmembrane helix</keyword>
<name>A0A811YTZ2_NYCPR</name>
<keyword evidence="3" id="KW-1185">Reference proteome</keyword>
<dbReference type="EMBL" id="CAJHUB010000680">
    <property type="protein sequence ID" value="CAD7677792.1"/>
    <property type="molecule type" value="Genomic_DNA"/>
</dbReference>
<evidence type="ECO:0000256" key="1">
    <source>
        <dbReference type="SAM" id="Phobius"/>
    </source>
</evidence>
<dbReference type="AlphaFoldDB" id="A0A811YTZ2"/>
<reference evidence="2" key="1">
    <citation type="submission" date="2020-12" db="EMBL/GenBank/DDBJ databases">
        <authorList>
            <consortium name="Molecular Ecology Group"/>
        </authorList>
    </citation>
    <scope>NUCLEOTIDE SEQUENCE</scope>
    <source>
        <strain evidence="2">TBG_1078</strain>
    </source>
</reference>
<sequence length="44" mass="5110">MLEKGPFTFEVIITSHVLIPILLIVFWLFFSSFLFLFSCSSLLL</sequence>
<protein>
    <submittedName>
        <fullName evidence="2">(raccoon dog) hypothetical protein</fullName>
    </submittedName>
</protein>
<feature type="transmembrane region" description="Helical" evidence="1">
    <location>
        <begin position="12"/>
        <end position="37"/>
    </location>
</feature>
<accession>A0A811YTZ2</accession>
<comment type="caution">
    <text evidence="2">The sequence shown here is derived from an EMBL/GenBank/DDBJ whole genome shotgun (WGS) entry which is preliminary data.</text>
</comment>